<feature type="compositionally biased region" description="Polar residues" evidence="2">
    <location>
        <begin position="959"/>
        <end position="971"/>
    </location>
</feature>
<dbReference type="Pfam" id="PF13976">
    <property type="entry name" value="gag_pre-integrs"/>
    <property type="match status" value="1"/>
</dbReference>
<feature type="compositionally biased region" description="Low complexity" evidence="2">
    <location>
        <begin position="154"/>
        <end position="166"/>
    </location>
</feature>
<dbReference type="InterPro" id="IPR036397">
    <property type="entry name" value="RNaseH_sf"/>
</dbReference>
<feature type="compositionally biased region" description="Low complexity" evidence="2">
    <location>
        <begin position="1"/>
        <end position="21"/>
    </location>
</feature>
<evidence type="ECO:0000256" key="1">
    <source>
        <dbReference type="ARBA" id="ARBA00022670"/>
    </source>
</evidence>
<dbReference type="Gene3D" id="1.10.340.70">
    <property type="match status" value="1"/>
</dbReference>
<dbReference type="GO" id="GO:0015074">
    <property type="term" value="P:DNA integration"/>
    <property type="evidence" value="ECO:0007669"/>
    <property type="project" value="InterPro"/>
</dbReference>
<comment type="caution">
    <text evidence="4">The sequence shown here is derived from an EMBL/GenBank/DDBJ whole genome shotgun (WGS) entry which is preliminary data.</text>
</comment>
<dbReference type="Pfam" id="PF22936">
    <property type="entry name" value="Pol_BBD"/>
    <property type="match status" value="1"/>
</dbReference>
<feature type="compositionally biased region" description="Basic residues" evidence="2">
    <location>
        <begin position="22"/>
        <end position="31"/>
    </location>
</feature>
<dbReference type="InterPro" id="IPR039537">
    <property type="entry name" value="Retrotran_Ty1/copia-like"/>
</dbReference>
<dbReference type="InterPro" id="IPR012337">
    <property type="entry name" value="RNaseH-like_sf"/>
</dbReference>
<dbReference type="GO" id="GO:0003676">
    <property type="term" value="F:nucleic acid binding"/>
    <property type="evidence" value="ECO:0007669"/>
    <property type="project" value="InterPro"/>
</dbReference>
<feature type="region of interest" description="Disordered" evidence="2">
    <location>
        <begin position="1"/>
        <end position="33"/>
    </location>
</feature>
<dbReference type="Gene3D" id="3.30.420.10">
    <property type="entry name" value="Ribonuclease H-like superfamily/Ribonuclease H"/>
    <property type="match status" value="1"/>
</dbReference>
<evidence type="ECO:0000256" key="2">
    <source>
        <dbReference type="SAM" id="MobiDB-lite"/>
    </source>
</evidence>
<dbReference type="PROSITE" id="PS50994">
    <property type="entry name" value="INTEGRASE"/>
    <property type="match status" value="1"/>
</dbReference>
<dbReference type="GO" id="GO:0008233">
    <property type="term" value="F:peptidase activity"/>
    <property type="evidence" value="ECO:0007669"/>
    <property type="project" value="UniProtKB-KW"/>
</dbReference>
<dbReference type="SUPFAM" id="SSF53098">
    <property type="entry name" value="Ribonuclease H-like"/>
    <property type="match status" value="1"/>
</dbReference>
<feature type="region of interest" description="Disordered" evidence="2">
    <location>
        <begin position="303"/>
        <end position="326"/>
    </location>
</feature>
<proteinExistence type="predicted"/>
<dbReference type="InterPro" id="IPR025724">
    <property type="entry name" value="GAG-pre-integrase_dom"/>
</dbReference>
<feature type="region of interest" description="Disordered" evidence="2">
    <location>
        <begin position="154"/>
        <end position="178"/>
    </location>
</feature>
<dbReference type="PANTHER" id="PTHR42648">
    <property type="entry name" value="TRANSPOSASE, PUTATIVE-RELATED"/>
    <property type="match status" value="1"/>
</dbReference>
<feature type="region of interest" description="Disordered" evidence="2">
    <location>
        <begin position="704"/>
        <end position="728"/>
    </location>
</feature>
<dbReference type="PANTHER" id="PTHR42648:SF32">
    <property type="entry name" value="RIBONUCLEASE H-LIKE DOMAIN, GAG-PRE-INTEGRASE DOMAIN PROTEIN-RELATED"/>
    <property type="match status" value="1"/>
</dbReference>
<evidence type="ECO:0000313" key="4">
    <source>
        <dbReference type="EMBL" id="GEU59822.1"/>
    </source>
</evidence>
<name>A0A6L2LGT5_TANCI</name>
<evidence type="ECO:0000259" key="3">
    <source>
        <dbReference type="PROSITE" id="PS50994"/>
    </source>
</evidence>
<dbReference type="InterPro" id="IPR001584">
    <property type="entry name" value="Integrase_cat-core"/>
</dbReference>
<protein>
    <submittedName>
        <fullName evidence="4">Ribonuclease H-like domain-containing protein</fullName>
    </submittedName>
</protein>
<dbReference type="EMBL" id="BKCJ010004237">
    <property type="protein sequence ID" value="GEU59822.1"/>
    <property type="molecule type" value="Genomic_DNA"/>
</dbReference>
<reference evidence="4" key="1">
    <citation type="journal article" date="2019" name="Sci. Rep.">
        <title>Draft genome of Tanacetum cinerariifolium, the natural source of mosquito coil.</title>
        <authorList>
            <person name="Yamashiro T."/>
            <person name="Shiraishi A."/>
            <person name="Satake H."/>
            <person name="Nakayama K."/>
        </authorList>
    </citation>
    <scope>NUCLEOTIDE SEQUENCE</scope>
</reference>
<dbReference type="GO" id="GO:0006508">
    <property type="term" value="P:proteolysis"/>
    <property type="evidence" value="ECO:0007669"/>
    <property type="project" value="UniProtKB-KW"/>
</dbReference>
<feature type="region of interest" description="Disordered" evidence="2">
    <location>
        <begin position="921"/>
        <end position="979"/>
    </location>
</feature>
<keyword evidence="1" id="KW-0645">Protease</keyword>
<keyword evidence="1" id="KW-0378">Hydrolase</keyword>
<dbReference type="InterPro" id="IPR054722">
    <property type="entry name" value="PolX-like_BBD"/>
</dbReference>
<accession>A0A6L2LGT5</accession>
<feature type="domain" description="Integrase catalytic" evidence="3">
    <location>
        <begin position="1151"/>
        <end position="1244"/>
    </location>
</feature>
<sequence length="1385" mass="156751">MQTRSSSKFVSKSSSNPISTNSKHRNRRRSKPRVEPFAIPIVTMADNRTMEEMLQAPTEGYGDAIVVPDILAENFKIKTGLLSLIQANQFHGIESNNPYDHIRSFNRITLTLKFRDVPNDALQLMLFPYSLEGAAKIWYLPGVPIMSHLRLQPSPASTSSTPISSPKMPEVTKDTVQPSTKNIQPLVTQTQVLIDEPVVAPNPKPTIAYPSRANKQNLRKKDDNLALKFVEIFKNLHLKLSLADALLHMSKFALMFKRSNFILEEIETFLRTSDELSNLDDDSYDTEADILYLEKLLNEDPSSSIPPVKTEDLKQGNATMTKPSIDEPPELELKELPSHLEYAFLEGTDNLVHCVPKKGGMTVVENEANELIPTRHVPKVHDGHLLRYDRENDGGAENLAADLLSRLENPRQDKLEKKEITEKFILETLGMIAFRGELSTIWFSDIANYLARNFIMKGMSSQQNKKFFKDVKHYFWDDPYLFKIYADQVIRRCVHGQEVIDILTAYHNGPTGGHHGANLTAKKVFDSGFYWPTIYRDAHELVTRKNELKARGTLLMALPDKHQLKFNIHKDAKTLMEAIEKRIGGNKETKKRNKTDFEDQCLDDLFNSLKIYEAEVKSSSTTRPTTQNIACVSSQNTDSTNESVSTVGSISTASTKVPVFALPNVDTLSDAVIYSFFASQSSSPQLDNDDLKQINTDDLERHFARECKSPKDNRNKETQRRNVPVKTSTSNALVSQCDGVRSIDWSFQAEEKPTNYALMAFTSSSSSSSDNENLSQLLASQTNDKTGLGYDNQVFTSFVFDCDEMFSSESDVSMPISPIYDRPFVKLVEHPIPAANLKTDILKSKGHGNSRNRKACFVCKSLTHLIKDYDYYEKKMVHKPVRSHDMRGNHQHYAKMTHPNPQRHVVPTTVLTRSRLVPLSAARPVNTAVPHTKVQHQRPPTHDANKAHSPKRRPINRRPSPSASNFHQKGNPQHALKDKGVIDSRYLRHMIGNMSYLTDFEEINGGYVVFGRNPKGGNITSKGKIRTCKLDFDDVYIVKEIKFNLFSVSQMCDKKNIVLFTDTECIILSFDFKLPNENHATLDESNLWHRRLGHINFKTMNKLVKGNLVRGLPSKVFENNHTCFACKKGKQHRASYKIKLVSSVSQPLQRSDNGTKFKNQDLNQFCRMKGIKREFSVARTPQQNEIAKRKNMTLIEAARTMLADLLLPILFWAKAVNTACYVHNRVLVTKPHNKTPYELLLGRTPIIGFMRPFGCLVTILNTLDPLGKFDRKADEEFLVGYSVSSNQPNPSGGIQEHFDADKSREGNVQQYLLFPLWSSGSKDPQNTDDDATFEVKEPEFEVKEPESEVHVSPSSSCWVLIVINPMNLTAISFRVDAAMGLEEKH</sequence>
<feature type="compositionally biased region" description="Basic and acidic residues" evidence="2">
    <location>
        <begin position="704"/>
        <end position="720"/>
    </location>
</feature>
<gene>
    <name evidence="4" type="ORF">Tci_031800</name>
</gene>
<organism evidence="4">
    <name type="scientific">Tanacetum cinerariifolium</name>
    <name type="common">Dalmatian daisy</name>
    <name type="synonym">Chrysanthemum cinerariifolium</name>
    <dbReference type="NCBI Taxonomy" id="118510"/>
    <lineage>
        <taxon>Eukaryota</taxon>
        <taxon>Viridiplantae</taxon>
        <taxon>Streptophyta</taxon>
        <taxon>Embryophyta</taxon>
        <taxon>Tracheophyta</taxon>
        <taxon>Spermatophyta</taxon>
        <taxon>Magnoliopsida</taxon>
        <taxon>eudicotyledons</taxon>
        <taxon>Gunneridae</taxon>
        <taxon>Pentapetalae</taxon>
        <taxon>asterids</taxon>
        <taxon>campanulids</taxon>
        <taxon>Asterales</taxon>
        <taxon>Asteraceae</taxon>
        <taxon>Asteroideae</taxon>
        <taxon>Anthemideae</taxon>
        <taxon>Anthemidinae</taxon>
        <taxon>Tanacetum</taxon>
    </lineage>
</organism>